<reference evidence="1 2" key="1">
    <citation type="submission" date="2018-06" db="EMBL/GenBank/DDBJ databases">
        <title>OYT1 Genome Sequencing.</title>
        <authorList>
            <person name="Kato S."/>
            <person name="Itoh T."/>
            <person name="Ohkuma M."/>
        </authorList>
    </citation>
    <scope>NUCLEOTIDE SEQUENCE [LARGE SCALE GENOMIC DNA]</scope>
    <source>
        <strain evidence="1 2">OYT1</strain>
    </source>
</reference>
<gene>
    <name evidence="1" type="ORF">OYT1_ch1367</name>
</gene>
<evidence type="ECO:0000313" key="2">
    <source>
        <dbReference type="Proteomes" id="UP000033070"/>
    </source>
</evidence>
<accession>A0A2Z6GBT0</accession>
<evidence type="ECO:0000313" key="1">
    <source>
        <dbReference type="EMBL" id="BBE50924.1"/>
    </source>
</evidence>
<sequence>MNDSKEAGKQATALKTRRLAFEQAVTLEEAESLIATLESADVSAKVIGLEVSYDLAMTDLEGIEKLLQTANVRLGMGPMARLRRAWLHYAEESEISNLNAPSKNAACCNRPPVK</sequence>
<dbReference type="AlphaFoldDB" id="A0A2Z6GBT0"/>
<dbReference type="KEGG" id="fam:OYT1_ch1367"/>
<organism evidence="1 2">
    <name type="scientific">Ferriphaselus amnicola</name>
    <dbReference type="NCBI Taxonomy" id="1188319"/>
    <lineage>
        <taxon>Bacteria</taxon>
        <taxon>Pseudomonadati</taxon>
        <taxon>Pseudomonadota</taxon>
        <taxon>Betaproteobacteria</taxon>
        <taxon>Nitrosomonadales</taxon>
        <taxon>Gallionellaceae</taxon>
        <taxon>Ferriphaselus</taxon>
    </lineage>
</organism>
<dbReference type="RefSeq" id="WP_051937932.1">
    <property type="nucleotide sequence ID" value="NZ_AP018738.1"/>
</dbReference>
<dbReference type="STRING" id="1188319.OYT1_02027"/>
<keyword evidence="2" id="KW-1185">Reference proteome</keyword>
<dbReference type="EMBL" id="AP018738">
    <property type="protein sequence ID" value="BBE50924.1"/>
    <property type="molecule type" value="Genomic_DNA"/>
</dbReference>
<proteinExistence type="predicted"/>
<protein>
    <submittedName>
        <fullName evidence="1">Uncharacterized protein</fullName>
    </submittedName>
</protein>
<dbReference type="OrthoDB" id="8562000at2"/>
<dbReference type="Proteomes" id="UP000033070">
    <property type="component" value="Chromosome"/>
</dbReference>
<name>A0A2Z6GBT0_9PROT</name>